<evidence type="ECO:0000313" key="3">
    <source>
        <dbReference type="EMBL" id="MCW6038368.1"/>
    </source>
</evidence>
<dbReference type="EMBL" id="JAIHOM010000130">
    <property type="protein sequence ID" value="MCW6038368.1"/>
    <property type="molecule type" value="Genomic_DNA"/>
</dbReference>
<name>A0ABT3LA30_9CYAN</name>
<keyword evidence="4" id="KW-1185">Reference proteome</keyword>
<reference evidence="3 4" key="1">
    <citation type="submission" date="2021-08" db="EMBL/GenBank/DDBJ databases">
        <title>Draft genome sequence of Spirulina subsalsa with high tolerance to salinity and hype-accumulation of phycocyanin.</title>
        <authorList>
            <person name="Pei H."/>
            <person name="Jiang L."/>
        </authorList>
    </citation>
    <scope>NUCLEOTIDE SEQUENCE [LARGE SCALE GENOMIC DNA]</scope>
    <source>
        <strain evidence="3 4">FACHB-351</strain>
    </source>
</reference>
<gene>
    <name evidence="3" type="ORF">K4A83_19120</name>
</gene>
<dbReference type="RefSeq" id="WP_265266274.1">
    <property type="nucleotide sequence ID" value="NZ_JAIHOM010000130.1"/>
</dbReference>
<protein>
    <submittedName>
        <fullName evidence="3">Uncharacterized protein</fullName>
    </submittedName>
</protein>
<dbReference type="Proteomes" id="UP001526426">
    <property type="component" value="Unassembled WGS sequence"/>
</dbReference>
<comment type="caution">
    <text evidence="3">The sequence shown here is derived from an EMBL/GenBank/DDBJ whole genome shotgun (WGS) entry which is preliminary data.</text>
</comment>
<proteinExistence type="predicted"/>
<feature type="signal peptide" evidence="2">
    <location>
        <begin position="1"/>
        <end position="28"/>
    </location>
</feature>
<feature type="chain" id="PRO_5046547180" evidence="2">
    <location>
        <begin position="29"/>
        <end position="149"/>
    </location>
</feature>
<sequence length="149" mass="16618">MIWLRSHFWLSTGVTALFLSSLATPALAQFISTPIGINPIRLDPIPEAFKRALTFSSQDAFSTTFTTGRQIDFLFGLGGFPEVELNRDISLVHKMYEDVLRQQYSSGPILRSPDLQNPYNSSLRTNPLYTQPGQASPGGEFVLPRPFLP</sequence>
<feature type="region of interest" description="Disordered" evidence="1">
    <location>
        <begin position="130"/>
        <end position="149"/>
    </location>
</feature>
<organism evidence="3 4">
    <name type="scientific">Spirulina subsalsa FACHB-351</name>
    <dbReference type="NCBI Taxonomy" id="234711"/>
    <lineage>
        <taxon>Bacteria</taxon>
        <taxon>Bacillati</taxon>
        <taxon>Cyanobacteriota</taxon>
        <taxon>Cyanophyceae</taxon>
        <taxon>Spirulinales</taxon>
        <taxon>Spirulinaceae</taxon>
        <taxon>Spirulina</taxon>
    </lineage>
</organism>
<evidence type="ECO:0000256" key="1">
    <source>
        <dbReference type="SAM" id="MobiDB-lite"/>
    </source>
</evidence>
<evidence type="ECO:0000256" key="2">
    <source>
        <dbReference type="SAM" id="SignalP"/>
    </source>
</evidence>
<accession>A0ABT3LA30</accession>
<keyword evidence="2" id="KW-0732">Signal</keyword>
<evidence type="ECO:0000313" key="4">
    <source>
        <dbReference type="Proteomes" id="UP001526426"/>
    </source>
</evidence>